<name>A0A9Q1HDB3_HOLLE</name>
<dbReference type="Proteomes" id="UP001152320">
    <property type="component" value="Chromosome 5"/>
</dbReference>
<dbReference type="EMBL" id="JAIZAY010000005">
    <property type="protein sequence ID" value="KAJ8041969.1"/>
    <property type="molecule type" value="Genomic_DNA"/>
</dbReference>
<organism evidence="2 3">
    <name type="scientific">Holothuria leucospilota</name>
    <name type="common">Black long sea cucumber</name>
    <name type="synonym">Mertensiothuria leucospilota</name>
    <dbReference type="NCBI Taxonomy" id="206669"/>
    <lineage>
        <taxon>Eukaryota</taxon>
        <taxon>Metazoa</taxon>
        <taxon>Echinodermata</taxon>
        <taxon>Eleutherozoa</taxon>
        <taxon>Echinozoa</taxon>
        <taxon>Holothuroidea</taxon>
        <taxon>Aspidochirotacea</taxon>
        <taxon>Aspidochirotida</taxon>
        <taxon>Holothuriidae</taxon>
        <taxon>Holothuria</taxon>
    </lineage>
</organism>
<comment type="caution">
    <text evidence="2">The sequence shown here is derived from an EMBL/GenBank/DDBJ whole genome shotgun (WGS) entry which is preliminary data.</text>
</comment>
<evidence type="ECO:0000313" key="3">
    <source>
        <dbReference type="Proteomes" id="UP001152320"/>
    </source>
</evidence>
<reference evidence="2" key="1">
    <citation type="submission" date="2021-10" db="EMBL/GenBank/DDBJ databases">
        <title>Tropical sea cucumber genome reveals ecological adaptation and Cuvierian tubules defense mechanism.</title>
        <authorList>
            <person name="Chen T."/>
        </authorList>
    </citation>
    <scope>NUCLEOTIDE SEQUENCE</scope>
    <source>
        <strain evidence="2">Nanhai2018</strain>
        <tissue evidence="2">Muscle</tissue>
    </source>
</reference>
<evidence type="ECO:0000256" key="1">
    <source>
        <dbReference type="ARBA" id="ARBA00029457"/>
    </source>
</evidence>
<keyword evidence="3" id="KW-1185">Reference proteome</keyword>
<accession>A0A9Q1HDB3</accession>
<dbReference type="OrthoDB" id="5976774at2759"/>
<gene>
    <name evidence="2" type="ORF">HOLleu_12920</name>
</gene>
<dbReference type="InterPro" id="IPR033369">
    <property type="entry name" value="C19orf12"/>
</dbReference>
<dbReference type="PANTHER" id="PTHR31493:SF1">
    <property type="entry name" value="PROTEIN C19ORF12"/>
    <property type="match status" value="1"/>
</dbReference>
<protein>
    <submittedName>
        <fullName evidence="2">Protein C19orf12-like</fullName>
    </submittedName>
</protein>
<proteinExistence type="inferred from homology"/>
<dbReference type="AlphaFoldDB" id="A0A9Q1HDB3"/>
<dbReference type="Pfam" id="PF20721">
    <property type="entry name" value="C19orf12"/>
    <property type="match status" value="1"/>
</dbReference>
<evidence type="ECO:0000313" key="2">
    <source>
        <dbReference type="EMBL" id="KAJ8041969.1"/>
    </source>
</evidence>
<comment type="similarity">
    <text evidence="1">Belongs to the C19orf12 family.</text>
</comment>
<sequence length="217" mass="23861">MPVTPEELVRVLAMLAEEEKLRVTVKETLKGGAMAGTGAVIGGMLGGPVGIAVGGAVGGVAGAWMTAGKFRPVHEVLNEMEPHKRAEIYNAFQNILHGLDYNDVNTLVLLATSDMAVRSQLIGGLAGHMTARWYGKGKFREVSEILTSLEREKREELHQKYQPILMELEQDDGTSLHHRIAMDGELRDKMLSTLKTYLTETLKETLQDNHVERGKAD</sequence>
<dbReference type="PANTHER" id="PTHR31493">
    <property type="entry name" value="NAZO FAMILY MEMBER"/>
    <property type="match status" value="1"/>
</dbReference>